<dbReference type="eggNOG" id="COG1403">
    <property type="taxonomic scope" value="Bacteria"/>
</dbReference>
<dbReference type="InterPro" id="IPR052892">
    <property type="entry name" value="NA-targeting_endonuclease"/>
</dbReference>
<dbReference type="CDD" id="cd00085">
    <property type="entry name" value="HNHc"/>
    <property type="match status" value="1"/>
</dbReference>
<dbReference type="PANTHER" id="PTHR33877:SF1">
    <property type="entry name" value="TYPE IV METHYL-DIRECTED RESTRICTION ENZYME ECOKMCRA"/>
    <property type="match status" value="1"/>
</dbReference>
<dbReference type="InterPro" id="IPR003615">
    <property type="entry name" value="HNH_nuc"/>
</dbReference>
<dbReference type="SMART" id="SM00507">
    <property type="entry name" value="HNHc"/>
    <property type="match status" value="1"/>
</dbReference>
<dbReference type="InterPro" id="IPR002711">
    <property type="entry name" value="HNH"/>
</dbReference>
<name>A0A081C0J9_VECG1</name>
<accession>A0A081C0J9</accession>
<keyword evidence="2" id="KW-0255">Endonuclease</keyword>
<protein>
    <submittedName>
        <fullName evidence="2">HNH endonuclease</fullName>
    </submittedName>
</protein>
<keyword evidence="3" id="KW-1185">Reference proteome</keyword>
<dbReference type="GO" id="GO:0003676">
    <property type="term" value="F:nucleic acid binding"/>
    <property type="evidence" value="ECO:0007669"/>
    <property type="project" value="InterPro"/>
</dbReference>
<proteinExistence type="predicted"/>
<dbReference type="STRING" id="1499967.U27_05077"/>
<organism evidence="2">
    <name type="scientific">Vecturithrix granuli</name>
    <dbReference type="NCBI Taxonomy" id="1499967"/>
    <lineage>
        <taxon>Bacteria</taxon>
        <taxon>Candidatus Moduliflexota</taxon>
        <taxon>Candidatus Vecturitrichia</taxon>
        <taxon>Candidatus Vecturitrichales</taxon>
        <taxon>Candidatus Vecturitrichaceae</taxon>
        <taxon>Candidatus Vecturithrix</taxon>
    </lineage>
</organism>
<dbReference type="Proteomes" id="UP000030661">
    <property type="component" value="Unassembled WGS sequence"/>
</dbReference>
<dbReference type="GO" id="GO:0008270">
    <property type="term" value="F:zinc ion binding"/>
    <property type="evidence" value="ECO:0007669"/>
    <property type="project" value="InterPro"/>
</dbReference>
<dbReference type="Pfam" id="PF01844">
    <property type="entry name" value="HNH"/>
    <property type="match status" value="1"/>
</dbReference>
<gene>
    <name evidence="2" type="ORF">U27_05077</name>
</gene>
<dbReference type="PANTHER" id="PTHR33877">
    <property type="entry name" value="SLL1193 PROTEIN"/>
    <property type="match status" value="1"/>
</dbReference>
<sequence>MRKSQIPQKLRQVVKQRAHACCEYCLSQEQFSTQPFSVDHIIPVEKGGDTTSENLAFSCQGCNNHKYTKTEGYDTITHRMVPLYHPRSQQWDDHFVWNEDCTLILGVTPTGRATVETLHLNRAGVVNLRHILLQAKKHPPDEEK</sequence>
<keyword evidence="2" id="KW-0378">Hydrolase</keyword>
<evidence type="ECO:0000313" key="3">
    <source>
        <dbReference type="Proteomes" id="UP000030661"/>
    </source>
</evidence>
<evidence type="ECO:0000313" key="2">
    <source>
        <dbReference type="EMBL" id="GAK58104.1"/>
    </source>
</evidence>
<dbReference type="Gene3D" id="1.10.30.50">
    <property type="match status" value="1"/>
</dbReference>
<feature type="domain" description="HNH nuclease" evidence="1">
    <location>
        <begin position="9"/>
        <end position="64"/>
    </location>
</feature>
<dbReference type="EMBL" id="DF820467">
    <property type="protein sequence ID" value="GAK58104.1"/>
    <property type="molecule type" value="Genomic_DNA"/>
</dbReference>
<evidence type="ECO:0000259" key="1">
    <source>
        <dbReference type="SMART" id="SM00507"/>
    </source>
</evidence>
<dbReference type="AlphaFoldDB" id="A0A081C0J9"/>
<keyword evidence="2" id="KW-0540">Nuclease</keyword>
<reference evidence="2" key="1">
    <citation type="journal article" date="2015" name="PeerJ">
        <title>First genomic representation of candidate bacterial phylum KSB3 points to enhanced environmental sensing as a trigger of wastewater bulking.</title>
        <authorList>
            <person name="Sekiguchi Y."/>
            <person name="Ohashi A."/>
            <person name="Parks D.H."/>
            <person name="Yamauchi T."/>
            <person name="Tyson G.W."/>
            <person name="Hugenholtz P."/>
        </authorList>
    </citation>
    <scope>NUCLEOTIDE SEQUENCE [LARGE SCALE GENOMIC DNA]</scope>
</reference>
<dbReference type="HOGENOM" id="CLU_104142_1_0_0"/>
<dbReference type="GO" id="GO:0004519">
    <property type="term" value="F:endonuclease activity"/>
    <property type="evidence" value="ECO:0007669"/>
    <property type="project" value="UniProtKB-KW"/>
</dbReference>